<sequence>MTPGQGHGHGPVEARLDELLAGAGRGAGAFAVVSGPTGHGRSTVLRRLAARAADAGAVVLTATAHRDGPPAPHATVGQLLAPLRRDDAPDDARLHTAVREAAARRTVLVTVDDLQHADEASVRDLRHLADRLAGERVALVVSWRRVPGEDEPEPLRALLYRPAARWLLLPALPPDAVVALARRHGAAAARRVAEHRALAGGSPLLATALARDAAQPGTVPGPAYARAVLTCLYRTGPVATRVARALALLDAPGAPDDPRLLGRLAGVDAGLRERALDALAEAGVLADGAFRHPAGRRAVLDGLPADEETALRRAAARLLHEEGAPAGTVAAQLLAAGPLREEWVPPLLREAARGALAGGETTGAARLLRLAVESCATDVARYTAKVELAMVRWMSDPAASVPLFLALRAPILAGKVPARHALDVALTMLWGLRFDEAVEVIEHAGLVPTDDPEEVLRARVTRLMLETMFPGVAARLGGAPALPATRGRLGSEDEALLGVLEILSAVLRQSADGHALARVEQELRGNHTGPNTLAPIGSPVLGLLCLVYSDRLTAAAEWCDRALADTGSAAFPDAAGALWRAFLDAVGAVVALRTGRPRAAVERARGALERIGARDWNSTRVLALATLAEAHTGMGELAAAAELFVDPVPDGAFEALAGPLYLHARGRHHLAEDRAHAALADFLRCGRQLTTWGVEAPGLVPWRAAAAEAWLALGEPARARVLAEEQLVVLRDEFPRTRAMALRCLAATRAPGERPAPLRAAVALLERCGARYELARVLVDLGEAHHALGDRHAAYSVRRRARRIARDCDARGLYEPAPPPAAPPTEDAADRRAPRGGDAPARLTTSERRVAALAVQGFSNREIAEHLYVTVSTVEQHLTRVYRKTGVGSRAELSAALRPHRVAAA</sequence>
<name>A0A286DKD1_9ACTN</name>
<gene>
    <name evidence="4" type="ORF">SAMN06297387_101458</name>
</gene>
<organism evidence="4 5">
    <name type="scientific">Streptomyces zhaozhouensis</name>
    <dbReference type="NCBI Taxonomy" id="1300267"/>
    <lineage>
        <taxon>Bacteria</taxon>
        <taxon>Bacillati</taxon>
        <taxon>Actinomycetota</taxon>
        <taxon>Actinomycetes</taxon>
        <taxon>Kitasatosporales</taxon>
        <taxon>Streptomycetaceae</taxon>
        <taxon>Streptomyces</taxon>
    </lineage>
</organism>
<dbReference type="Pfam" id="PF13191">
    <property type="entry name" value="AAA_16"/>
    <property type="match status" value="1"/>
</dbReference>
<dbReference type="InterPro" id="IPR039420">
    <property type="entry name" value="WalR-like"/>
</dbReference>
<dbReference type="PANTHER" id="PTHR43214">
    <property type="entry name" value="TWO-COMPONENT RESPONSE REGULATOR"/>
    <property type="match status" value="1"/>
</dbReference>
<dbReference type="SMART" id="SM00421">
    <property type="entry name" value="HTH_LUXR"/>
    <property type="match status" value="1"/>
</dbReference>
<evidence type="ECO:0000256" key="1">
    <source>
        <dbReference type="ARBA" id="ARBA00023125"/>
    </source>
</evidence>
<dbReference type="SUPFAM" id="SSF46894">
    <property type="entry name" value="C-terminal effector domain of the bipartite response regulators"/>
    <property type="match status" value="1"/>
</dbReference>
<evidence type="ECO:0000313" key="5">
    <source>
        <dbReference type="Proteomes" id="UP000219072"/>
    </source>
</evidence>
<dbReference type="EMBL" id="OCNE01000001">
    <property type="protein sequence ID" value="SOD59053.1"/>
    <property type="molecule type" value="Genomic_DNA"/>
</dbReference>
<accession>A0A286DKD1</accession>
<dbReference type="InterPro" id="IPR016032">
    <property type="entry name" value="Sig_transdc_resp-reg_C-effctor"/>
</dbReference>
<evidence type="ECO:0000259" key="3">
    <source>
        <dbReference type="PROSITE" id="PS50043"/>
    </source>
</evidence>
<dbReference type="CDD" id="cd06170">
    <property type="entry name" value="LuxR_C_like"/>
    <property type="match status" value="1"/>
</dbReference>
<dbReference type="SUPFAM" id="SSF52540">
    <property type="entry name" value="P-loop containing nucleoside triphosphate hydrolases"/>
    <property type="match status" value="1"/>
</dbReference>
<dbReference type="AlphaFoldDB" id="A0A286DKD1"/>
<dbReference type="InterPro" id="IPR027417">
    <property type="entry name" value="P-loop_NTPase"/>
</dbReference>
<protein>
    <submittedName>
        <fullName evidence="4">AAA domain-containing protein</fullName>
    </submittedName>
</protein>
<dbReference type="Proteomes" id="UP000219072">
    <property type="component" value="Unassembled WGS sequence"/>
</dbReference>
<dbReference type="Pfam" id="PF00196">
    <property type="entry name" value="GerE"/>
    <property type="match status" value="1"/>
</dbReference>
<dbReference type="Gene3D" id="1.10.10.10">
    <property type="entry name" value="Winged helix-like DNA-binding domain superfamily/Winged helix DNA-binding domain"/>
    <property type="match status" value="1"/>
</dbReference>
<feature type="domain" description="HTH luxR-type" evidence="3">
    <location>
        <begin position="836"/>
        <end position="901"/>
    </location>
</feature>
<keyword evidence="5" id="KW-1185">Reference proteome</keyword>
<dbReference type="OrthoDB" id="3178131at2"/>
<keyword evidence="1" id="KW-0238">DNA-binding</keyword>
<dbReference type="PRINTS" id="PR00038">
    <property type="entry name" value="HTHLUXR"/>
</dbReference>
<dbReference type="GO" id="GO:0003677">
    <property type="term" value="F:DNA binding"/>
    <property type="evidence" value="ECO:0007669"/>
    <property type="project" value="UniProtKB-KW"/>
</dbReference>
<feature type="region of interest" description="Disordered" evidence="2">
    <location>
        <begin position="811"/>
        <end position="845"/>
    </location>
</feature>
<proteinExistence type="predicted"/>
<dbReference type="InterPro" id="IPR041664">
    <property type="entry name" value="AAA_16"/>
</dbReference>
<dbReference type="InterPro" id="IPR036388">
    <property type="entry name" value="WH-like_DNA-bd_sf"/>
</dbReference>
<dbReference type="PROSITE" id="PS50043">
    <property type="entry name" value="HTH_LUXR_2"/>
    <property type="match status" value="1"/>
</dbReference>
<reference evidence="4 5" key="1">
    <citation type="submission" date="2017-09" db="EMBL/GenBank/DDBJ databases">
        <authorList>
            <person name="Ehlers B."/>
            <person name="Leendertz F.H."/>
        </authorList>
    </citation>
    <scope>NUCLEOTIDE SEQUENCE [LARGE SCALE GENOMIC DNA]</scope>
    <source>
        <strain evidence="4 5">CGMCC 4.7095</strain>
    </source>
</reference>
<dbReference type="PROSITE" id="PS00622">
    <property type="entry name" value="HTH_LUXR_1"/>
    <property type="match status" value="1"/>
</dbReference>
<evidence type="ECO:0000313" key="4">
    <source>
        <dbReference type="EMBL" id="SOD59053.1"/>
    </source>
</evidence>
<dbReference type="GO" id="GO:0006355">
    <property type="term" value="P:regulation of DNA-templated transcription"/>
    <property type="evidence" value="ECO:0007669"/>
    <property type="project" value="InterPro"/>
</dbReference>
<evidence type="ECO:0000256" key="2">
    <source>
        <dbReference type="SAM" id="MobiDB-lite"/>
    </source>
</evidence>
<dbReference type="InterPro" id="IPR000792">
    <property type="entry name" value="Tscrpt_reg_LuxR_C"/>
</dbReference>